<gene>
    <name evidence="2" type="ORF">PGT21_000546</name>
</gene>
<protein>
    <submittedName>
        <fullName evidence="2">Uncharacterized protein</fullName>
    </submittedName>
</protein>
<evidence type="ECO:0000256" key="1">
    <source>
        <dbReference type="SAM" id="MobiDB-lite"/>
    </source>
</evidence>
<name>A0A5B0N0L3_PUCGR</name>
<comment type="caution">
    <text evidence="2">The sequence shown here is derived from an EMBL/GenBank/DDBJ whole genome shotgun (WGS) entry which is preliminary data.</text>
</comment>
<organism evidence="2 3">
    <name type="scientific">Puccinia graminis f. sp. tritici</name>
    <dbReference type="NCBI Taxonomy" id="56615"/>
    <lineage>
        <taxon>Eukaryota</taxon>
        <taxon>Fungi</taxon>
        <taxon>Dikarya</taxon>
        <taxon>Basidiomycota</taxon>
        <taxon>Pucciniomycotina</taxon>
        <taxon>Pucciniomycetes</taxon>
        <taxon>Pucciniales</taxon>
        <taxon>Pucciniaceae</taxon>
        <taxon>Puccinia</taxon>
    </lineage>
</organism>
<dbReference type="AlphaFoldDB" id="A0A5B0N0L3"/>
<proteinExistence type="predicted"/>
<keyword evidence="3" id="KW-1185">Reference proteome</keyword>
<accession>A0A5B0N0L3</accession>
<evidence type="ECO:0000313" key="3">
    <source>
        <dbReference type="Proteomes" id="UP000324748"/>
    </source>
</evidence>
<dbReference type="Proteomes" id="UP000324748">
    <property type="component" value="Unassembled WGS sequence"/>
</dbReference>
<feature type="compositionally biased region" description="Low complexity" evidence="1">
    <location>
        <begin position="48"/>
        <end position="68"/>
    </location>
</feature>
<feature type="compositionally biased region" description="Basic residues" evidence="1">
    <location>
        <begin position="21"/>
        <end position="45"/>
    </location>
</feature>
<dbReference type="EMBL" id="VSWC01000129">
    <property type="protein sequence ID" value="KAA1081728.1"/>
    <property type="molecule type" value="Genomic_DNA"/>
</dbReference>
<feature type="region of interest" description="Disordered" evidence="1">
    <location>
        <begin position="21"/>
        <end position="68"/>
    </location>
</feature>
<reference evidence="2 3" key="1">
    <citation type="submission" date="2019-05" db="EMBL/GenBank/DDBJ databases">
        <title>Emergence of the Ug99 lineage of the wheat stem rust pathogen through somatic hybridization.</title>
        <authorList>
            <person name="Li F."/>
            <person name="Upadhyaya N.M."/>
            <person name="Sperschneider J."/>
            <person name="Matny O."/>
            <person name="Nguyen-Phuc H."/>
            <person name="Mago R."/>
            <person name="Raley C."/>
            <person name="Miller M.E."/>
            <person name="Silverstein K.A.T."/>
            <person name="Henningsen E."/>
            <person name="Hirsch C.D."/>
            <person name="Visser B."/>
            <person name="Pretorius Z.A."/>
            <person name="Steffenson B.J."/>
            <person name="Schwessinger B."/>
            <person name="Dodds P.N."/>
            <person name="Figueroa M."/>
        </authorList>
    </citation>
    <scope>NUCLEOTIDE SEQUENCE [LARGE SCALE GENOMIC DNA]</scope>
    <source>
        <strain evidence="2">21-0</strain>
    </source>
</reference>
<evidence type="ECO:0000313" key="2">
    <source>
        <dbReference type="EMBL" id="KAA1081728.1"/>
    </source>
</evidence>
<sequence>MNPTGSRATYGTWTRRCHNRGKALTRAKRFSANHPKHQKRMHRKNAYSSVPERPSRSSRSSARASLLL</sequence>